<dbReference type="Proteomes" id="UP001209755">
    <property type="component" value="Unassembled WGS sequence"/>
</dbReference>
<sequence>MVRTGTIVAAMAGAILLAGPGAGRAAGTDMLFSIGVMTGGDATQYCNFMTPADAAAFSFDDEATWRFVFVSDYPQPEGESEEKGPRARAVVNGRLQTFVFRGEKTDGAGMLVRRYRGLDDSDLRMVARLKPGTKGMESQNFEGRIVIRRGDWRAGVAVKGDCGV</sequence>
<dbReference type="EMBL" id="JAOQNS010000009">
    <property type="protein sequence ID" value="MCW2308767.1"/>
    <property type="molecule type" value="Genomic_DNA"/>
</dbReference>
<evidence type="ECO:0000256" key="1">
    <source>
        <dbReference type="SAM" id="SignalP"/>
    </source>
</evidence>
<comment type="caution">
    <text evidence="2">The sequence shown here is derived from an EMBL/GenBank/DDBJ whole genome shotgun (WGS) entry which is preliminary data.</text>
</comment>
<gene>
    <name evidence="2" type="ORF">M2319_003116</name>
</gene>
<keyword evidence="1" id="KW-0732">Signal</keyword>
<evidence type="ECO:0000313" key="3">
    <source>
        <dbReference type="Proteomes" id="UP001209755"/>
    </source>
</evidence>
<proteinExistence type="predicted"/>
<reference evidence="3" key="1">
    <citation type="submission" date="2023-07" db="EMBL/GenBank/DDBJ databases">
        <title>Genome sequencing of Purple Non-Sulfur Bacteria from various extreme environments.</title>
        <authorList>
            <person name="Mayer M."/>
        </authorList>
    </citation>
    <scope>NUCLEOTIDE SEQUENCE [LARGE SCALE GENOMIC DNA]</scope>
    <source>
        <strain evidence="3">DSM 17935</strain>
    </source>
</reference>
<feature type="signal peptide" evidence="1">
    <location>
        <begin position="1"/>
        <end position="25"/>
    </location>
</feature>
<organism evidence="2 3">
    <name type="scientific">Rhodobium gokarnense</name>
    <dbReference type="NCBI Taxonomy" id="364296"/>
    <lineage>
        <taxon>Bacteria</taxon>
        <taxon>Pseudomonadati</taxon>
        <taxon>Pseudomonadota</taxon>
        <taxon>Alphaproteobacteria</taxon>
        <taxon>Hyphomicrobiales</taxon>
        <taxon>Rhodobiaceae</taxon>
        <taxon>Rhodobium</taxon>
    </lineage>
</organism>
<name>A0ABT3HEE8_9HYPH</name>
<keyword evidence="3" id="KW-1185">Reference proteome</keyword>
<protein>
    <submittedName>
        <fullName evidence="2">Uncharacterized protein</fullName>
    </submittedName>
</protein>
<accession>A0ABT3HEE8</accession>
<evidence type="ECO:0000313" key="2">
    <source>
        <dbReference type="EMBL" id="MCW2308767.1"/>
    </source>
</evidence>
<feature type="chain" id="PRO_5046468115" evidence="1">
    <location>
        <begin position="26"/>
        <end position="164"/>
    </location>
</feature>
<dbReference type="RefSeq" id="WP_264602374.1">
    <property type="nucleotide sequence ID" value="NZ_JAOQNS010000009.1"/>
</dbReference>